<dbReference type="Pfam" id="PF02450">
    <property type="entry name" value="LCAT"/>
    <property type="match status" value="1"/>
</dbReference>
<gene>
    <name evidence="1" type="ORF">SAMN05446037_102028</name>
</gene>
<accession>A0A239H5Y7</accession>
<name>A0A239H5Y7_9FIRM</name>
<dbReference type="EMBL" id="FZOJ01000020">
    <property type="protein sequence ID" value="SNS76581.1"/>
    <property type="molecule type" value="Genomic_DNA"/>
</dbReference>
<keyword evidence="1" id="KW-0808">Transferase</keyword>
<sequence>MQAQEGNPIIFIPGLMGSMGNDIIEGTGNWSFGTARWVYDPLVKQLEEAGYVVNENLFICYYDWRKKNSSIVEAYLKPMIREVKEKHPNKKIDLICHSMGGIVARTYIQSIDYQFDINRLVMIGTPNKGTIAAYYLWSTGRLLPSKKGRSFFNLIARGYMWILLRLMKVSFGLENLKEIHEIFPSVGELIPTGGYGSILCYENGNGKWQRVPRDYMRYENHFLNELNNNLFLLSHRINDVYCIVGYNFSTAEYLMIDRDKLFQEYEEIILDPVETLDGDGTVAVKSAEIEGLQHYYIEANHRRIVDGCFSYIKDIYGFKTAEGLQESVESEDITLHIIFTGKPNIIIYREKSADIELNEGQINTHYSYIYEKFPEEHKWIIIQNIPKGVYSIKVDNYQPKNLHLMVMSENLKELDTEQEIKAHQKDYIYKFEIY</sequence>
<dbReference type="OrthoDB" id="9765872at2"/>
<keyword evidence="2" id="KW-1185">Reference proteome</keyword>
<protein>
    <submittedName>
        <fullName evidence="1">Lecithin:cholesterol acyltransferase</fullName>
    </submittedName>
</protein>
<dbReference type="RefSeq" id="WP_089284079.1">
    <property type="nucleotide sequence ID" value="NZ_FZOJ01000020.1"/>
</dbReference>
<reference evidence="1 2" key="1">
    <citation type="submission" date="2017-06" db="EMBL/GenBank/DDBJ databases">
        <authorList>
            <person name="Kim H.J."/>
            <person name="Triplett B.A."/>
        </authorList>
    </citation>
    <scope>NUCLEOTIDE SEQUENCE [LARGE SCALE GENOMIC DNA]</scope>
    <source>
        <strain evidence="1 2">SCA</strain>
    </source>
</reference>
<dbReference type="InterPro" id="IPR003386">
    <property type="entry name" value="LACT/PDAT_acylTrfase"/>
</dbReference>
<evidence type="ECO:0000313" key="1">
    <source>
        <dbReference type="EMBL" id="SNS76581.1"/>
    </source>
</evidence>
<evidence type="ECO:0000313" key="2">
    <source>
        <dbReference type="Proteomes" id="UP000198304"/>
    </source>
</evidence>
<dbReference type="InterPro" id="IPR029058">
    <property type="entry name" value="AB_hydrolase_fold"/>
</dbReference>
<dbReference type="Proteomes" id="UP000198304">
    <property type="component" value="Unassembled WGS sequence"/>
</dbReference>
<dbReference type="GO" id="GO:0006629">
    <property type="term" value="P:lipid metabolic process"/>
    <property type="evidence" value="ECO:0007669"/>
    <property type="project" value="InterPro"/>
</dbReference>
<dbReference type="SUPFAM" id="SSF53474">
    <property type="entry name" value="alpha/beta-Hydrolases"/>
    <property type="match status" value="1"/>
</dbReference>
<proteinExistence type="predicted"/>
<dbReference type="PANTHER" id="PTHR11440">
    <property type="entry name" value="LECITHIN-CHOLESTEROL ACYLTRANSFERASE-RELATED"/>
    <property type="match status" value="1"/>
</dbReference>
<dbReference type="AlphaFoldDB" id="A0A239H5Y7"/>
<organism evidence="1 2">
    <name type="scientific">Anaerovirgula multivorans</name>
    <dbReference type="NCBI Taxonomy" id="312168"/>
    <lineage>
        <taxon>Bacteria</taxon>
        <taxon>Bacillati</taxon>
        <taxon>Bacillota</taxon>
        <taxon>Clostridia</taxon>
        <taxon>Peptostreptococcales</taxon>
        <taxon>Natronincolaceae</taxon>
        <taxon>Anaerovirgula</taxon>
    </lineage>
</organism>
<keyword evidence="1" id="KW-0012">Acyltransferase</keyword>
<dbReference type="ESTHER" id="9firm-a0a239h5y7">
    <property type="family name" value="Bacterial_EstLip_FamXIV"/>
</dbReference>
<dbReference type="GO" id="GO:0008374">
    <property type="term" value="F:O-acyltransferase activity"/>
    <property type="evidence" value="ECO:0007669"/>
    <property type="project" value="InterPro"/>
</dbReference>
<dbReference type="Gene3D" id="3.40.50.1820">
    <property type="entry name" value="alpha/beta hydrolase"/>
    <property type="match status" value="1"/>
</dbReference>